<dbReference type="Gene3D" id="3.40.50.10540">
    <property type="entry name" value="Crotonobetainyl-coa:carnitine coa-transferase, domain 1"/>
    <property type="match status" value="1"/>
</dbReference>
<dbReference type="InterPro" id="IPR023606">
    <property type="entry name" value="CoA-Trfase_III_dom_1_sf"/>
</dbReference>
<protein>
    <submittedName>
        <fullName evidence="1">Carnitine dehydratase</fullName>
    </submittedName>
</protein>
<dbReference type="EMBL" id="LZJU01000052">
    <property type="protein sequence ID" value="OBH78033.1"/>
    <property type="molecule type" value="Genomic_DNA"/>
</dbReference>
<dbReference type="Pfam" id="PF02515">
    <property type="entry name" value="CoA_transf_3"/>
    <property type="match status" value="1"/>
</dbReference>
<dbReference type="InterPro" id="IPR044855">
    <property type="entry name" value="CoA-Trfase_III_dom3_sf"/>
</dbReference>
<dbReference type="SUPFAM" id="SSF89796">
    <property type="entry name" value="CoA-transferase family III (CaiB/BaiF)"/>
    <property type="match status" value="1"/>
</dbReference>
<evidence type="ECO:0000313" key="1">
    <source>
        <dbReference type="EMBL" id="OBH78033.1"/>
    </source>
</evidence>
<dbReference type="OrthoDB" id="9797653at2"/>
<dbReference type="InterPro" id="IPR003673">
    <property type="entry name" value="CoA-Trfase_fam_III"/>
</dbReference>
<dbReference type="PANTHER" id="PTHR48228:SF5">
    <property type="entry name" value="ALPHA-METHYLACYL-COA RACEMASE"/>
    <property type="match status" value="1"/>
</dbReference>
<dbReference type="GO" id="GO:0003824">
    <property type="term" value="F:catalytic activity"/>
    <property type="evidence" value="ECO:0007669"/>
    <property type="project" value="InterPro"/>
</dbReference>
<accession>A0A1A2TNM0</accession>
<proteinExistence type="predicted"/>
<reference evidence="1 2" key="1">
    <citation type="submission" date="2016-06" db="EMBL/GenBank/DDBJ databases">
        <authorList>
            <person name="Kjaerup R.B."/>
            <person name="Dalgaard T.S."/>
            <person name="Juul-Madsen H.R."/>
        </authorList>
    </citation>
    <scope>NUCLEOTIDE SEQUENCE [LARGE SCALE GENOMIC DNA]</scope>
    <source>
        <strain evidence="1 2">E152</strain>
    </source>
</reference>
<dbReference type="PANTHER" id="PTHR48228">
    <property type="entry name" value="SUCCINYL-COA--D-CITRAMALATE COA-TRANSFERASE"/>
    <property type="match status" value="1"/>
</dbReference>
<dbReference type="Gene3D" id="3.30.1540.10">
    <property type="entry name" value="formyl-coa transferase, domain 3"/>
    <property type="match status" value="1"/>
</dbReference>
<evidence type="ECO:0000313" key="2">
    <source>
        <dbReference type="Proteomes" id="UP000092389"/>
    </source>
</evidence>
<gene>
    <name evidence="1" type="ORF">A5683_17410</name>
</gene>
<sequence>MALPLDGVVAVELSGIGPSRYAGMLLAELGAEVTLVGRPGEGSRRGDSVVGRARRIVTADLKTEPGRSTVLGLLEKADLLIEPYRPGVAERLGIGPEACLRRNPGLIYGRITGWGQDGPLSGAAGHDINYIAITGVLQAIGRADGPPQPPLNLVGDFGAGTMFLLTGMLAALHQRNRTGTGAVIDASIVDGTLSLAAFILGLRNEGQWSDERGTNLLDTGAPYYDVYRTADDKWMAVGAIEPQFFAELLRGLQIDEAPPQDDRRRWPLLRALIADRFGQRTQDQWTALFSATDACVAPVLTFAEAARHPHIMARRALTESGGQLFPTAAPRISVTG</sequence>
<name>A0A1A2TNM0_MYCNT</name>
<dbReference type="RefSeq" id="WP_067908372.1">
    <property type="nucleotide sequence ID" value="NZ_LZJP01000089.1"/>
</dbReference>
<comment type="caution">
    <text evidence="1">The sequence shown here is derived from an EMBL/GenBank/DDBJ whole genome shotgun (WGS) entry which is preliminary data.</text>
</comment>
<dbReference type="AlphaFoldDB" id="A0A1A2TNM0"/>
<organism evidence="1 2">
    <name type="scientific">Mycobacterium mantenii</name>
    <dbReference type="NCBI Taxonomy" id="560555"/>
    <lineage>
        <taxon>Bacteria</taxon>
        <taxon>Bacillati</taxon>
        <taxon>Actinomycetota</taxon>
        <taxon>Actinomycetes</taxon>
        <taxon>Mycobacteriales</taxon>
        <taxon>Mycobacteriaceae</taxon>
        <taxon>Mycobacterium</taxon>
        <taxon>Mycobacterium avium complex (MAC)</taxon>
    </lineage>
</organism>
<dbReference type="Proteomes" id="UP000092389">
    <property type="component" value="Unassembled WGS sequence"/>
</dbReference>
<dbReference type="InterPro" id="IPR050509">
    <property type="entry name" value="CoA-transferase_III"/>
</dbReference>